<feature type="transmembrane region" description="Helical" evidence="5">
    <location>
        <begin position="65"/>
        <end position="85"/>
    </location>
</feature>
<organism evidence="6 7">
    <name type="scientific">Halobacillus seohaensis</name>
    <dbReference type="NCBI Taxonomy" id="447421"/>
    <lineage>
        <taxon>Bacteria</taxon>
        <taxon>Bacillati</taxon>
        <taxon>Bacillota</taxon>
        <taxon>Bacilli</taxon>
        <taxon>Bacillales</taxon>
        <taxon>Bacillaceae</taxon>
        <taxon>Halobacillus</taxon>
    </lineage>
</organism>
<evidence type="ECO:0000313" key="7">
    <source>
        <dbReference type="Proteomes" id="UP001596410"/>
    </source>
</evidence>
<evidence type="ECO:0000256" key="2">
    <source>
        <dbReference type="ARBA" id="ARBA00022692"/>
    </source>
</evidence>
<evidence type="ECO:0000256" key="5">
    <source>
        <dbReference type="SAM" id="Phobius"/>
    </source>
</evidence>
<evidence type="ECO:0000256" key="4">
    <source>
        <dbReference type="ARBA" id="ARBA00023136"/>
    </source>
</evidence>
<feature type="transmembrane region" description="Helical" evidence="5">
    <location>
        <begin position="112"/>
        <end position="129"/>
    </location>
</feature>
<protein>
    <recommendedName>
        <fullName evidence="8">Voltage-gated potassium channel</fullName>
    </recommendedName>
</protein>
<dbReference type="SUPFAM" id="SSF81324">
    <property type="entry name" value="Voltage-gated potassium channels"/>
    <property type="match status" value="1"/>
</dbReference>
<keyword evidence="2 5" id="KW-0812">Transmembrane</keyword>
<evidence type="ECO:0008006" key="8">
    <source>
        <dbReference type="Google" id="ProtNLM"/>
    </source>
</evidence>
<dbReference type="Gene3D" id="1.10.287.70">
    <property type="match status" value="1"/>
</dbReference>
<evidence type="ECO:0000256" key="3">
    <source>
        <dbReference type="ARBA" id="ARBA00022989"/>
    </source>
</evidence>
<accession>A0ABW2ELX7</accession>
<comment type="subcellular location">
    <subcellularLocation>
        <location evidence="1">Membrane</location>
        <topology evidence="1">Multi-pass membrane protein</topology>
    </subcellularLocation>
</comment>
<reference evidence="7" key="1">
    <citation type="journal article" date="2019" name="Int. J. Syst. Evol. Microbiol.">
        <title>The Global Catalogue of Microorganisms (GCM) 10K type strain sequencing project: providing services to taxonomists for standard genome sequencing and annotation.</title>
        <authorList>
            <consortium name="The Broad Institute Genomics Platform"/>
            <consortium name="The Broad Institute Genome Sequencing Center for Infectious Disease"/>
            <person name="Wu L."/>
            <person name="Ma J."/>
        </authorList>
    </citation>
    <scope>NUCLEOTIDE SEQUENCE [LARGE SCALE GENOMIC DNA]</scope>
    <source>
        <strain evidence="7">CGMCC 4.1621</strain>
    </source>
</reference>
<feature type="transmembrane region" description="Helical" evidence="5">
    <location>
        <begin position="166"/>
        <end position="194"/>
    </location>
</feature>
<gene>
    <name evidence="6" type="ORF">ACFQIC_08600</name>
</gene>
<comment type="caution">
    <text evidence="6">The sequence shown here is derived from an EMBL/GenBank/DDBJ whole genome shotgun (WGS) entry which is preliminary data.</text>
</comment>
<sequence length="223" mass="26034">MALKKATKTVYELLMIALATLAVATIWKETQYDSYIVWITWSIFFIDFLYRLFNSSNKWTFIKRNPFIVIAAVPLDAVFQFARFARILHLLRLKSITKYYTKPFIHFLQKQQLSYVAGVTMVLIFILIIPLKNVEANLENYYQAFLSLLTTLIFFGKTAFEPETGIGQIIVVVFTITGVILHGLIISTVLDYLIKTTFIQKIINKWKRQKNGENKEWQKKESQ</sequence>
<dbReference type="Proteomes" id="UP001596410">
    <property type="component" value="Unassembled WGS sequence"/>
</dbReference>
<feature type="transmembrane region" description="Helical" evidence="5">
    <location>
        <begin position="34"/>
        <end position="53"/>
    </location>
</feature>
<keyword evidence="7" id="KW-1185">Reference proteome</keyword>
<keyword evidence="4 5" id="KW-0472">Membrane</keyword>
<dbReference type="EMBL" id="JBHSZV010000020">
    <property type="protein sequence ID" value="MFC7061916.1"/>
    <property type="molecule type" value="Genomic_DNA"/>
</dbReference>
<evidence type="ECO:0000256" key="1">
    <source>
        <dbReference type="ARBA" id="ARBA00004141"/>
    </source>
</evidence>
<keyword evidence="3 5" id="KW-1133">Transmembrane helix</keyword>
<feature type="transmembrane region" description="Helical" evidence="5">
    <location>
        <begin position="9"/>
        <end position="28"/>
    </location>
</feature>
<dbReference type="InterPro" id="IPR027359">
    <property type="entry name" value="Volt_channel_dom_sf"/>
</dbReference>
<evidence type="ECO:0000313" key="6">
    <source>
        <dbReference type="EMBL" id="MFC7061916.1"/>
    </source>
</evidence>
<name>A0ABW2ELX7_9BACI</name>
<dbReference type="RefSeq" id="WP_204709876.1">
    <property type="nucleotide sequence ID" value="NZ_JBHSZV010000020.1"/>
</dbReference>
<proteinExistence type="predicted"/>
<dbReference type="Gene3D" id="1.20.120.350">
    <property type="entry name" value="Voltage-gated potassium channels. Chain C"/>
    <property type="match status" value="1"/>
</dbReference>